<evidence type="ECO:0000313" key="2">
    <source>
        <dbReference type="EMBL" id="ELR70841.1"/>
    </source>
</evidence>
<dbReference type="STRING" id="1237149.C900_03276"/>
<dbReference type="Proteomes" id="UP000011135">
    <property type="component" value="Unassembled WGS sequence"/>
</dbReference>
<keyword evidence="1" id="KW-0472">Membrane</keyword>
<organism evidence="2 3">
    <name type="scientific">Fulvivirga imtechensis AK7</name>
    <dbReference type="NCBI Taxonomy" id="1237149"/>
    <lineage>
        <taxon>Bacteria</taxon>
        <taxon>Pseudomonadati</taxon>
        <taxon>Bacteroidota</taxon>
        <taxon>Cytophagia</taxon>
        <taxon>Cytophagales</taxon>
        <taxon>Fulvivirgaceae</taxon>
        <taxon>Fulvivirga</taxon>
    </lineage>
</organism>
<dbReference type="EMBL" id="AMZN01000048">
    <property type="protein sequence ID" value="ELR70841.1"/>
    <property type="molecule type" value="Genomic_DNA"/>
</dbReference>
<dbReference type="AlphaFoldDB" id="L8JPG2"/>
<keyword evidence="1" id="KW-1133">Transmembrane helix</keyword>
<keyword evidence="3" id="KW-1185">Reference proteome</keyword>
<keyword evidence="1" id="KW-0812">Transmembrane</keyword>
<name>L8JPG2_9BACT</name>
<feature type="transmembrane region" description="Helical" evidence="1">
    <location>
        <begin position="21"/>
        <end position="40"/>
    </location>
</feature>
<comment type="caution">
    <text evidence="2">The sequence shown here is derived from an EMBL/GenBank/DDBJ whole genome shotgun (WGS) entry which is preliminary data.</text>
</comment>
<evidence type="ECO:0000313" key="3">
    <source>
        <dbReference type="Proteomes" id="UP000011135"/>
    </source>
</evidence>
<gene>
    <name evidence="2" type="ORF">C900_03276</name>
</gene>
<proteinExistence type="predicted"/>
<reference evidence="2 3" key="1">
    <citation type="submission" date="2012-12" db="EMBL/GenBank/DDBJ databases">
        <title>Genome assembly of Fulvivirga imtechensis AK7.</title>
        <authorList>
            <person name="Nupur N."/>
            <person name="Khatri I."/>
            <person name="Kumar R."/>
            <person name="Subramanian S."/>
            <person name="Pinnaka A."/>
        </authorList>
    </citation>
    <scope>NUCLEOTIDE SEQUENCE [LARGE SCALE GENOMIC DNA]</scope>
    <source>
        <strain evidence="2 3">AK7</strain>
    </source>
</reference>
<protein>
    <submittedName>
        <fullName evidence="2">Uncharacterized protein</fullName>
    </submittedName>
</protein>
<sequence>MDHFSLIFCYKAVNKFLKISFLVIMLAIPLSIFIFLKIFGENKFDIPIQHADGVDEKFGACEYETGQFLVPDSLLSKGGPSLIFIYNAQGMNANTLSNQYERIRHLFKEDMPSMRVFTADSIEVDTVQITRVSPHTLKQVMNCGFVTDTYNQYILVDADRRVRGYYNTELDEVDRLIVEIKILLENGNSG</sequence>
<evidence type="ECO:0000256" key="1">
    <source>
        <dbReference type="SAM" id="Phobius"/>
    </source>
</evidence>
<accession>L8JPG2</accession>
<dbReference type="eggNOG" id="COG1999">
    <property type="taxonomic scope" value="Bacteria"/>
</dbReference>